<dbReference type="VEuPathDB" id="VectorBase:LDEU014123"/>
<evidence type="ECO:0000313" key="2">
    <source>
        <dbReference type="Proteomes" id="UP000288716"/>
    </source>
</evidence>
<dbReference type="EMBL" id="NCKV01050670">
    <property type="protein sequence ID" value="RWS08479.1"/>
    <property type="molecule type" value="Genomic_DNA"/>
</dbReference>
<gene>
    <name evidence="1" type="ORF">B4U80_14729</name>
</gene>
<dbReference type="AlphaFoldDB" id="A0A443QZN6"/>
<accession>A0A443QZN6</accession>
<protein>
    <submittedName>
        <fullName evidence="1">Uncharacterized protein</fullName>
    </submittedName>
</protein>
<dbReference type="SUPFAM" id="SSF47923">
    <property type="entry name" value="Ypt/Rab-GAP domain of gyp1p"/>
    <property type="match status" value="1"/>
</dbReference>
<dbReference type="OrthoDB" id="10263206at2759"/>
<sequence>LREFLQKSSVIDAKVLRQYRFEGGISYDNAHFRSLIWKILLGYVSADKNEWESTLAEKRQLYRQFVTELILDDTSRTQDDDHVSII</sequence>
<organism evidence="1 2">
    <name type="scientific">Leptotrombidium deliense</name>
    <dbReference type="NCBI Taxonomy" id="299467"/>
    <lineage>
        <taxon>Eukaryota</taxon>
        <taxon>Metazoa</taxon>
        <taxon>Ecdysozoa</taxon>
        <taxon>Arthropoda</taxon>
        <taxon>Chelicerata</taxon>
        <taxon>Arachnida</taxon>
        <taxon>Acari</taxon>
        <taxon>Acariformes</taxon>
        <taxon>Trombidiformes</taxon>
        <taxon>Prostigmata</taxon>
        <taxon>Anystina</taxon>
        <taxon>Parasitengona</taxon>
        <taxon>Trombiculoidea</taxon>
        <taxon>Trombiculidae</taxon>
        <taxon>Leptotrombidium</taxon>
    </lineage>
</organism>
<feature type="non-terminal residue" evidence="1">
    <location>
        <position position="1"/>
    </location>
</feature>
<dbReference type="InterPro" id="IPR035969">
    <property type="entry name" value="Rab-GAP_TBC_sf"/>
</dbReference>
<dbReference type="Proteomes" id="UP000288716">
    <property type="component" value="Unassembled WGS sequence"/>
</dbReference>
<evidence type="ECO:0000313" key="1">
    <source>
        <dbReference type="EMBL" id="RWS08479.1"/>
    </source>
</evidence>
<proteinExistence type="predicted"/>
<name>A0A443QZN6_9ACAR</name>
<keyword evidence="2" id="KW-1185">Reference proteome</keyword>
<dbReference type="STRING" id="299467.A0A443QZN6"/>
<comment type="caution">
    <text evidence="1">The sequence shown here is derived from an EMBL/GenBank/DDBJ whole genome shotgun (WGS) entry which is preliminary data.</text>
</comment>
<reference evidence="1 2" key="1">
    <citation type="journal article" date="2018" name="Gigascience">
        <title>Genomes of trombidid mites reveal novel predicted allergens and laterally-transferred genes associated with secondary metabolism.</title>
        <authorList>
            <person name="Dong X."/>
            <person name="Chaisiri K."/>
            <person name="Xia D."/>
            <person name="Armstrong S.D."/>
            <person name="Fang Y."/>
            <person name="Donnelly M.J."/>
            <person name="Kadowaki T."/>
            <person name="McGarry J.W."/>
            <person name="Darby A.C."/>
            <person name="Makepeace B.L."/>
        </authorList>
    </citation>
    <scope>NUCLEOTIDE SEQUENCE [LARGE SCALE GENOMIC DNA]</scope>
    <source>
        <strain evidence="1">UoL-UT</strain>
    </source>
</reference>